<accession>A0A8E2DH08</accession>
<protein>
    <submittedName>
        <fullName evidence="1">Uncharacterized protein</fullName>
    </submittedName>
</protein>
<keyword evidence="2" id="KW-1185">Reference proteome</keyword>
<name>A0A8E2DH08_9APHY</name>
<sequence length="613" mass="66734">MTEDAPNQPIYSSTLLTKCPFGSALALSITNSKTLSKSFELPIWLQIERRIVQQLGRDDGGERKGGCGEERVGWPCSLSPMACSLRDADHHLGRAGQGAISLAAVSTAWTALVPADGRVDVSRPFEVSCSNVKTAFERSTALMCLFVLEGLPGSELRSSAVLRHLGVSDHSCPLAFVENEAMSGIVKFGTSLAAGIVRPALPCSPDPTDVHGPVEVLDVEATSTSPKNTCQNGVSCPNPEVLPPGVSDFFITLTTLVAILRKRMSAPVQAYLLIVSARLRMRYGYIVQPQSMDSHLSSTISLLEGETQGRDGVDAWREDSDIVLSPEIDSSPRRMLPAVYIWVKFCHELDLQESATPIPPLRLRHNSMTIHWGAVAIATVCFDLVDDCELQLGTRCASKPAGGLGDLGDDAQVFRCIPGDVGDKDISIKTMHAGVLIAWIGLGLRGGTWSSAVVWRRSRGCGVARYVQDKRASCYGGIRYRRILRRQLTPCSCYYDVKPFHYSVPGDMFSGFPFRRECRFQNLGTSALNRKMHAMGVVRRFTIESVCKASDSDNQLPPHQDAYNCEHVHLFADSVSGEGTETVSFILPVRSWTRVIASSGDACRGRLPLSSDA</sequence>
<evidence type="ECO:0000313" key="2">
    <source>
        <dbReference type="Proteomes" id="UP000250043"/>
    </source>
</evidence>
<dbReference type="AlphaFoldDB" id="A0A8E2DH08"/>
<reference evidence="1 2" key="1">
    <citation type="submission" date="2016-07" db="EMBL/GenBank/DDBJ databases">
        <title>Draft genome of the white-rot fungus Obba rivulosa 3A-2.</title>
        <authorList>
            <consortium name="DOE Joint Genome Institute"/>
            <person name="Miettinen O."/>
            <person name="Riley R."/>
            <person name="Acob R."/>
            <person name="Barry K."/>
            <person name="Cullen D."/>
            <person name="De Vries R."/>
            <person name="Hainaut M."/>
            <person name="Hatakka A."/>
            <person name="Henrissat B."/>
            <person name="Hilden K."/>
            <person name="Kuo R."/>
            <person name="Labutti K."/>
            <person name="Lipzen A."/>
            <person name="Makela M.R."/>
            <person name="Sandor L."/>
            <person name="Spatafora J.W."/>
            <person name="Grigoriev I.V."/>
            <person name="Hibbett D.S."/>
        </authorList>
    </citation>
    <scope>NUCLEOTIDE SEQUENCE [LARGE SCALE GENOMIC DNA]</scope>
    <source>
        <strain evidence="1 2">3A-2</strain>
    </source>
</reference>
<dbReference type="EMBL" id="KV722477">
    <property type="protein sequence ID" value="OCH87670.1"/>
    <property type="molecule type" value="Genomic_DNA"/>
</dbReference>
<dbReference type="Proteomes" id="UP000250043">
    <property type="component" value="Unassembled WGS sequence"/>
</dbReference>
<gene>
    <name evidence="1" type="ORF">OBBRIDRAFT_805897</name>
</gene>
<evidence type="ECO:0000313" key="1">
    <source>
        <dbReference type="EMBL" id="OCH87670.1"/>
    </source>
</evidence>
<organism evidence="1 2">
    <name type="scientific">Obba rivulosa</name>
    <dbReference type="NCBI Taxonomy" id="1052685"/>
    <lineage>
        <taxon>Eukaryota</taxon>
        <taxon>Fungi</taxon>
        <taxon>Dikarya</taxon>
        <taxon>Basidiomycota</taxon>
        <taxon>Agaricomycotina</taxon>
        <taxon>Agaricomycetes</taxon>
        <taxon>Polyporales</taxon>
        <taxon>Gelatoporiaceae</taxon>
        <taxon>Obba</taxon>
    </lineage>
</organism>
<proteinExistence type="predicted"/>